<dbReference type="GO" id="GO:0005249">
    <property type="term" value="F:voltage-gated potassium channel activity"/>
    <property type="evidence" value="ECO:0007669"/>
    <property type="project" value="TreeGrafter"/>
</dbReference>
<dbReference type="SUPFAM" id="SSF81324">
    <property type="entry name" value="Voltage-gated potassium channels"/>
    <property type="match status" value="1"/>
</dbReference>
<name>Q22WA1_TETTS</name>
<dbReference type="AlphaFoldDB" id="Q22WA1"/>
<dbReference type="PANTHER" id="PTHR10217:SF435">
    <property type="entry name" value="POTASSIUM VOLTAGE-GATED CHANNEL PROTEIN EAG"/>
    <property type="match status" value="1"/>
</dbReference>
<feature type="domain" description="Cyclic nucleotide-binding" evidence="2">
    <location>
        <begin position="289"/>
        <end position="365"/>
    </location>
</feature>
<gene>
    <name evidence="3" type="ORF">TTHERM_00158330</name>
</gene>
<dbReference type="InParanoid" id="Q22WA1"/>
<dbReference type="Gene3D" id="1.10.287.70">
    <property type="match status" value="1"/>
</dbReference>
<feature type="region of interest" description="Disordered" evidence="1">
    <location>
        <begin position="519"/>
        <end position="539"/>
    </location>
</feature>
<dbReference type="GO" id="GO:0042391">
    <property type="term" value="P:regulation of membrane potential"/>
    <property type="evidence" value="ECO:0007669"/>
    <property type="project" value="TreeGrafter"/>
</dbReference>
<dbReference type="InterPro" id="IPR000595">
    <property type="entry name" value="cNMP-bd_dom"/>
</dbReference>
<protein>
    <submittedName>
        <fullName evidence="3">Cyclic nucleotide-binding domain protein</fullName>
    </submittedName>
</protein>
<dbReference type="GeneID" id="7835201"/>
<reference evidence="4" key="1">
    <citation type="journal article" date="2006" name="PLoS Biol.">
        <title>Macronuclear genome sequence of the ciliate Tetrahymena thermophila, a model eukaryote.</title>
        <authorList>
            <person name="Eisen J.A."/>
            <person name="Coyne R.S."/>
            <person name="Wu M."/>
            <person name="Wu D."/>
            <person name="Thiagarajan M."/>
            <person name="Wortman J.R."/>
            <person name="Badger J.H."/>
            <person name="Ren Q."/>
            <person name="Amedeo P."/>
            <person name="Jones K.M."/>
            <person name="Tallon L.J."/>
            <person name="Delcher A.L."/>
            <person name="Salzberg S.L."/>
            <person name="Silva J.C."/>
            <person name="Haas B.J."/>
            <person name="Majoros W.H."/>
            <person name="Farzad M."/>
            <person name="Carlton J.M."/>
            <person name="Smith R.K. Jr."/>
            <person name="Garg J."/>
            <person name="Pearlman R.E."/>
            <person name="Karrer K.M."/>
            <person name="Sun L."/>
            <person name="Manning G."/>
            <person name="Elde N.C."/>
            <person name="Turkewitz A.P."/>
            <person name="Asai D.J."/>
            <person name="Wilkes D.E."/>
            <person name="Wang Y."/>
            <person name="Cai H."/>
            <person name="Collins K."/>
            <person name="Stewart B.A."/>
            <person name="Lee S.R."/>
            <person name="Wilamowska K."/>
            <person name="Weinberg Z."/>
            <person name="Ruzzo W.L."/>
            <person name="Wloga D."/>
            <person name="Gaertig J."/>
            <person name="Frankel J."/>
            <person name="Tsao C.-C."/>
            <person name="Gorovsky M.A."/>
            <person name="Keeling P.J."/>
            <person name="Waller R.F."/>
            <person name="Patron N.J."/>
            <person name="Cherry J.M."/>
            <person name="Stover N.A."/>
            <person name="Krieger C.J."/>
            <person name="del Toro C."/>
            <person name="Ryder H.F."/>
            <person name="Williamson S.C."/>
            <person name="Barbeau R.A."/>
            <person name="Hamilton E.P."/>
            <person name="Orias E."/>
        </authorList>
    </citation>
    <scope>NUCLEOTIDE SEQUENCE [LARGE SCALE GENOMIC DNA]</scope>
    <source>
        <strain evidence="4">SB210</strain>
    </source>
</reference>
<accession>Q22WA1</accession>
<dbReference type="RefSeq" id="XP_001009761.2">
    <property type="nucleotide sequence ID" value="XM_001009761.2"/>
</dbReference>
<dbReference type="Gene3D" id="1.10.287.630">
    <property type="entry name" value="Helix hairpin bin"/>
    <property type="match status" value="1"/>
</dbReference>
<dbReference type="GO" id="GO:0005886">
    <property type="term" value="C:plasma membrane"/>
    <property type="evidence" value="ECO:0007669"/>
    <property type="project" value="TreeGrafter"/>
</dbReference>
<dbReference type="CDD" id="cd00038">
    <property type="entry name" value="CAP_ED"/>
    <property type="match status" value="1"/>
</dbReference>
<dbReference type="Proteomes" id="UP000009168">
    <property type="component" value="Unassembled WGS sequence"/>
</dbReference>
<organism evidence="3 4">
    <name type="scientific">Tetrahymena thermophila (strain SB210)</name>
    <dbReference type="NCBI Taxonomy" id="312017"/>
    <lineage>
        <taxon>Eukaryota</taxon>
        <taxon>Sar</taxon>
        <taxon>Alveolata</taxon>
        <taxon>Ciliophora</taxon>
        <taxon>Intramacronucleata</taxon>
        <taxon>Oligohymenophorea</taxon>
        <taxon>Hymenostomatida</taxon>
        <taxon>Tetrahymenina</taxon>
        <taxon>Tetrahymenidae</taxon>
        <taxon>Tetrahymena</taxon>
    </lineage>
</organism>
<dbReference type="PANTHER" id="PTHR10217">
    <property type="entry name" value="VOLTAGE AND LIGAND GATED POTASSIUM CHANNEL"/>
    <property type="match status" value="1"/>
</dbReference>
<proteinExistence type="predicted"/>
<sequence length="842" mass="99646">MITTKEDEDGSICYQDFTKKIFRVSDSGQCKQLDGEQENYQFFQADFSQQQNSQTQQNDNDSILSKNIVSRRGKNEHSFQSRDLQICFDETLNNEIQIPFSQKTFETPQNRDQKMKPLSSKTQNTIHINNQQTQFVTLCKDDISQFNYFDHQFPTNHYDKRTCSGEEIIGYGDITPKSYIEKTFIVIMAFICCANFGYAMNQIGLIIQEYNEIKVQYRQNIATINKYMKERDVNKLLQSKVRKYFEYIYSESENFNSHSDQALSKLSSNLQLQIKKEINLRSLKNIPFLYTIFSNECLEKVALKINERSYGIGETIVDQNEIQKPTLYYITKGEVTIYLKDQFQVYNKQFKQLKPSNIFGEYQFFSSSLESHFTYISSGITTVQTLLMEDLIQVLEEFPNEKEKFCYVKDRVQLYGKVQDIKVYCYSCKSSSHLVDNCPYLMYKPNLNKVIYQFCKQSKDFQKAFKRKATKTFQTLSQLNDLQKQAESLIENLLDDEDSQVNLSFLQSQNEILVAQKSRNNSEQLESTNNLEQKQKSSGNIQEINQNTLIKVNNDCVLQQQDTSQRCLDSEKEINFNLEQQRERLSELGGFKRKPSIQKNDEYNSQHSLLNQGYHRKSSININGNNNLYGEFKDKQQELIIKNRRQSKIRSEDIQASFLLQQNQQQNKNHVQEKRRESIQNVMQVAQFQNNIINNELQQQMQSLFNQFLSEFKQIQTIQNKEVQRLSISNEQQFLKSIQVDNDFNQYVLKHTSINQYKQQYIENLLDKKATNNATNNDSPFHETYEMDTLKIFKYYFLHNNVDKVLREYYIKYSKNFYLQKEQFKKKRILNKKVTKQIQQKK</sequence>
<dbReference type="EMBL" id="GG662820">
    <property type="protein sequence ID" value="EAR89516.2"/>
    <property type="molecule type" value="Genomic_DNA"/>
</dbReference>
<evidence type="ECO:0000313" key="3">
    <source>
        <dbReference type="EMBL" id="EAR89516.2"/>
    </source>
</evidence>
<dbReference type="InterPro" id="IPR050818">
    <property type="entry name" value="KCNH_animal-type"/>
</dbReference>
<dbReference type="InterPro" id="IPR014710">
    <property type="entry name" value="RmlC-like_jellyroll"/>
</dbReference>
<dbReference type="OrthoDB" id="421226at2759"/>
<evidence type="ECO:0000259" key="2">
    <source>
        <dbReference type="PROSITE" id="PS50042"/>
    </source>
</evidence>
<dbReference type="InterPro" id="IPR018490">
    <property type="entry name" value="cNMP-bd_dom_sf"/>
</dbReference>
<dbReference type="KEGG" id="tet:TTHERM_00158330"/>
<dbReference type="SUPFAM" id="SSF51206">
    <property type="entry name" value="cAMP-binding domain-like"/>
    <property type="match status" value="1"/>
</dbReference>
<dbReference type="HOGENOM" id="CLU_289953_0_0_1"/>
<keyword evidence="4" id="KW-1185">Reference proteome</keyword>
<dbReference type="Gene3D" id="2.60.120.10">
    <property type="entry name" value="Jelly Rolls"/>
    <property type="match status" value="1"/>
</dbReference>
<evidence type="ECO:0000313" key="4">
    <source>
        <dbReference type="Proteomes" id="UP000009168"/>
    </source>
</evidence>
<dbReference type="eggNOG" id="KOG0500">
    <property type="taxonomic scope" value="Eukaryota"/>
</dbReference>
<evidence type="ECO:0000256" key="1">
    <source>
        <dbReference type="SAM" id="MobiDB-lite"/>
    </source>
</evidence>
<dbReference type="PROSITE" id="PS50042">
    <property type="entry name" value="CNMP_BINDING_3"/>
    <property type="match status" value="1"/>
</dbReference>